<dbReference type="OrthoDB" id="312015at2759"/>
<evidence type="ECO:0000256" key="7">
    <source>
        <dbReference type="ARBA" id="ARBA00023054"/>
    </source>
</evidence>
<gene>
    <name evidence="11" type="ORF">IWQ62_001120</name>
</gene>
<evidence type="ECO:0000313" key="11">
    <source>
        <dbReference type="EMBL" id="KAJ1968645.1"/>
    </source>
</evidence>
<evidence type="ECO:0000256" key="5">
    <source>
        <dbReference type="ARBA" id="ARBA00022889"/>
    </source>
</evidence>
<comment type="caution">
    <text evidence="11">The sequence shown here is derived from an EMBL/GenBank/DDBJ whole genome shotgun (WGS) entry which is preliminary data.</text>
</comment>
<comment type="subcellular location">
    <subcellularLocation>
        <location evidence="1">Cell junction</location>
    </subcellularLocation>
    <subcellularLocation>
        <location evidence="2">Cytoplasm</location>
        <location evidence="2">Cytoskeleton</location>
        <location evidence="2">Microtubule organizing center</location>
        <location evidence="2">Centrosome</location>
    </subcellularLocation>
</comment>
<keyword evidence="4" id="KW-0963">Cytoplasm</keyword>
<comment type="similarity">
    <text evidence="3">Belongs to the ADIP family.</text>
</comment>
<keyword evidence="6" id="KW-0965">Cell junction</keyword>
<dbReference type="InterPro" id="IPR021622">
    <property type="entry name" value="Afadin/alpha-actinin-bd"/>
</dbReference>
<keyword evidence="8" id="KW-0206">Cytoskeleton</keyword>
<feature type="coiled-coil region" evidence="9">
    <location>
        <begin position="361"/>
        <end position="416"/>
    </location>
</feature>
<feature type="compositionally biased region" description="Low complexity" evidence="10">
    <location>
        <begin position="518"/>
        <end position="527"/>
    </location>
</feature>
<feature type="region of interest" description="Disordered" evidence="10">
    <location>
        <begin position="230"/>
        <end position="249"/>
    </location>
</feature>
<evidence type="ECO:0000256" key="2">
    <source>
        <dbReference type="ARBA" id="ARBA00004300"/>
    </source>
</evidence>
<evidence type="ECO:0000256" key="10">
    <source>
        <dbReference type="SAM" id="MobiDB-lite"/>
    </source>
</evidence>
<evidence type="ECO:0000256" key="3">
    <source>
        <dbReference type="ARBA" id="ARBA00009291"/>
    </source>
</evidence>
<evidence type="ECO:0000313" key="12">
    <source>
        <dbReference type="Proteomes" id="UP001150925"/>
    </source>
</evidence>
<evidence type="ECO:0000256" key="6">
    <source>
        <dbReference type="ARBA" id="ARBA00022949"/>
    </source>
</evidence>
<dbReference type="GO" id="GO:0035735">
    <property type="term" value="P:intraciliary transport involved in cilium assembly"/>
    <property type="evidence" value="ECO:0007669"/>
    <property type="project" value="TreeGrafter"/>
</dbReference>
<keyword evidence="12" id="KW-1185">Reference proteome</keyword>
<evidence type="ECO:0000256" key="4">
    <source>
        <dbReference type="ARBA" id="ARBA00022490"/>
    </source>
</evidence>
<evidence type="ECO:0000256" key="8">
    <source>
        <dbReference type="ARBA" id="ARBA00023212"/>
    </source>
</evidence>
<dbReference type="InterPro" id="IPR052300">
    <property type="entry name" value="Adhesion_Centrosome_assoc"/>
</dbReference>
<dbReference type="GO" id="GO:0036064">
    <property type="term" value="C:ciliary basal body"/>
    <property type="evidence" value="ECO:0007669"/>
    <property type="project" value="TreeGrafter"/>
</dbReference>
<dbReference type="PANTHER" id="PTHR46507:SF4">
    <property type="entry name" value="SSX FAMILY MEMBER 2 INTERACTING PROTEIN"/>
    <property type="match status" value="1"/>
</dbReference>
<feature type="coiled-coil region" evidence="9">
    <location>
        <begin position="297"/>
        <end position="331"/>
    </location>
</feature>
<evidence type="ECO:0000256" key="9">
    <source>
        <dbReference type="SAM" id="Coils"/>
    </source>
</evidence>
<keyword evidence="5" id="KW-0130">Cell adhesion</keyword>
<organism evidence="11 12">
    <name type="scientific">Dispira parvispora</name>
    <dbReference type="NCBI Taxonomy" id="1520584"/>
    <lineage>
        <taxon>Eukaryota</taxon>
        <taxon>Fungi</taxon>
        <taxon>Fungi incertae sedis</taxon>
        <taxon>Zoopagomycota</taxon>
        <taxon>Kickxellomycotina</taxon>
        <taxon>Dimargaritomycetes</taxon>
        <taxon>Dimargaritales</taxon>
        <taxon>Dimargaritaceae</taxon>
        <taxon>Dispira</taxon>
    </lineage>
</organism>
<accession>A0A9W8ATB6</accession>
<dbReference type="Pfam" id="PF11559">
    <property type="entry name" value="ADIP"/>
    <property type="match status" value="1"/>
</dbReference>
<feature type="region of interest" description="Disordered" evidence="10">
    <location>
        <begin position="467"/>
        <end position="527"/>
    </location>
</feature>
<keyword evidence="7 9" id="KW-0175">Coiled coil</keyword>
<evidence type="ECO:0000256" key="1">
    <source>
        <dbReference type="ARBA" id="ARBA00004282"/>
    </source>
</evidence>
<proteinExistence type="inferred from homology"/>
<feature type="compositionally biased region" description="Polar residues" evidence="10">
    <location>
        <begin position="233"/>
        <end position="245"/>
    </location>
</feature>
<dbReference type="AlphaFoldDB" id="A0A9W8ATB6"/>
<reference evidence="11" key="1">
    <citation type="submission" date="2022-07" db="EMBL/GenBank/DDBJ databases">
        <title>Phylogenomic reconstructions and comparative analyses of Kickxellomycotina fungi.</title>
        <authorList>
            <person name="Reynolds N.K."/>
            <person name="Stajich J.E."/>
            <person name="Barry K."/>
            <person name="Grigoriev I.V."/>
            <person name="Crous P."/>
            <person name="Smith M.E."/>
        </authorList>
    </citation>
    <scope>NUCLEOTIDE SEQUENCE</scope>
    <source>
        <strain evidence="11">RSA 1196</strain>
    </source>
</reference>
<dbReference type="PANTHER" id="PTHR46507">
    <property type="entry name" value="AFADIN- AND ALPHA-ACTININ-BINDING PROTEIN"/>
    <property type="match status" value="1"/>
</dbReference>
<name>A0A9W8ATB6_9FUNG</name>
<dbReference type="EMBL" id="JANBPY010000154">
    <property type="protein sequence ID" value="KAJ1968645.1"/>
    <property type="molecule type" value="Genomic_DNA"/>
</dbReference>
<dbReference type="GO" id="GO:0007155">
    <property type="term" value="P:cell adhesion"/>
    <property type="evidence" value="ECO:0007669"/>
    <property type="project" value="UniProtKB-KW"/>
</dbReference>
<protein>
    <submittedName>
        <fullName evidence="11">Uncharacterized protein</fullName>
    </submittedName>
</protein>
<dbReference type="Proteomes" id="UP001150925">
    <property type="component" value="Unassembled WGS sequence"/>
</dbReference>
<sequence>MDNVQSLNQELAAYGFPAPLRLVEGYDEENSQILRCITSLLQQRQRDMDYREQMDDQHRRLVSEQETLLSNMSKLRGELEASDRMVDITKGKVTMTEATLRDVNEKHRNTKEELKNAKNNLLYSRSQFAHDIRKREQESVKLKDKMQRMAADKYKASKVGIQLLNPLVKDKTLMGHDRPVKDRELVDIVLGNYEEREQELLAENEQLRGALYELYAHVTELLQAKVDDHDDLASSQDGSETNDQTDAPRHYRDKVILPYELVRDRLNQDMQKLVEDLKGDWQSMHHQAQAQVDAGLLAEKEATLHELRLELETLQNKIQGYKDVIAEQSRVIEMSLSATLRHPPRQDSDALGINLPNDLDPDALQEEREALEKQRAELEEERRKFTEAAILLGQERESLRKERDALLEHKQKLQTAAILNNIPSTPHYLKNLNLEDSTPEVLQKIQALQLGTEALQDQAENTRLRNHMGSPLSALNGGGRPPVGHSAYGNRMGVGSHRRRNDNRRVSIADTPLRSRSRSSARSLGPD</sequence>